<evidence type="ECO:0000256" key="12">
    <source>
        <dbReference type="ARBA" id="ARBA00022833"/>
    </source>
</evidence>
<protein>
    <recommendedName>
        <fullName evidence="6">RBR-type E3 ubiquitin transferase</fullName>
        <ecNumber evidence="6">2.3.2.31</ecNumber>
    </recommendedName>
</protein>
<feature type="compositionally biased region" description="Acidic residues" evidence="13">
    <location>
        <begin position="45"/>
        <end position="66"/>
    </location>
</feature>
<dbReference type="Gramene" id="TVU04345">
    <property type="protein sequence ID" value="TVU04345"/>
    <property type="gene ID" value="EJB05_50079"/>
</dbReference>
<evidence type="ECO:0000256" key="11">
    <source>
        <dbReference type="ARBA" id="ARBA00022786"/>
    </source>
</evidence>
<keyword evidence="16" id="KW-1185">Reference proteome</keyword>
<organism evidence="15 16">
    <name type="scientific">Eragrostis curvula</name>
    <name type="common">weeping love grass</name>
    <dbReference type="NCBI Taxonomy" id="38414"/>
    <lineage>
        <taxon>Eukaryota</taxon>
        <taxon>Viridiplantae</taxon>
        <taxon>Streptophyta</taxon>
        <taxon>Embryophyta</taxon>
        <taxon>Tracheophyta</taxon>
        <taxon>Spermatophyta</taxon>
        <taxon>Magnoliopsida</taxon>
        <taxon>Liliopsida</taxon>
        <taxon>Poales</taxon>
        <taxon>Poaceae</taxon>
        <taxon>PACMAD clade</taxon>
        <taxon>Chloridoideae</taxon>
        <taxon>Eragrostideae</taxon>
        <taxon>Eragrostidinae</taxon>
        <taxon>Eragrostis</taxon>
    </lineage>
</organism>
<dbReference type="InterPro" id="IPR044066">
    <property type="entry name" value="TRIAD_supradom"/>
</dbReference>
<evidence type="ECO:0000313" key="15">
    <source>
        <dbReference type="EMBL" id="TVU04345.1"/>
    </source>
</evidence>
<evidence type="ECO:0000256" key="3">
    <source>
        <dbReference type="ARBA" id="ARBA00003976"/>
    </source>
</evidence>
<feature type="region of interest" description="Disordered" evidence="13">
    <location>
        <begin position="1"/>
        <end position="101"/>
    </location>
</feature>
<gene>
    <name evidence="15" type="ORF">EJB05_50079</name>
</gene>
<keyword evidence="10" id="KW-0863">Zinc-finger</keyword>
<comment type="caution">
    <text evidence="15">The sequence shown here is derived from an EMBL/GenBank/DDBJ whole genome shotgun (WGS) entry which is preliminary data.</text>
</comment>
<evidence type="ECO:0000256" key="10">
    <source>
        <dbReference type="ARBA" id="ARBA00022771"/>
    </source>
</evidence>
<dbReference type="Proteomes" id="UP000324897">
    <property type="component" value="Unassembled WGS sequence"/>
</dbReference>
<keyword evidence="7" id="KW-0808">Transferase</keyword>
<feature type="domain" description="RING-type" evidence="14">
    <location>
        <begin position="204"/>
        <end position="421"/>
    </location>
</feature>
<evidence type="ECO:0000256" key="2">
    <source>
        <dbReference type="ARBA" id="ARBA00001947"/>
    </source>
</evidence>
<dbReference type="InterPro" id="IPR017907">
    <property type="entry name" value="Znf_RING_CS"/>
</dbReference>
<dbReference type="CDD" id="cd20346">
    <property type="entry name" value="BRcat_RBR_ANKIB1"/>
    <property type="match status" value="1"/>
</dbReference>
<dbReference type="EMBL" id="RWGY01000067">
    <property type="protein sequence ID" value="TVU04345.1"/>
    <property type="molecule type" value="Genomic_DNA"/>
</dbReference>
<feature type="compositionally biased region" description="Acidic residues" evidence="13">
    <location>
        <begin position="74"/>
        <end position="101"/>
    </location>
</feature>
<dbReference type="GO" id="GO:0061630">
    <property type="term" value="F:ubiquitin protein ligase activity"/>
    <property type="evidence" value="ECO:0007669"/>
    <property type="project" value="UniProtKB-EC"/>
</dbReference>
<dbReference type="InterPro" id="IPR002867">
    <property type="entry name" value="IBR_dom"/>
</dbReference>
<keyword evidence="12" id="KW-0862">Zinc</keyword>
<dbReference type="InterPro" id="IPR048962">
    <property type="entry name" value="ARIH1-like_UBL"/>
</dbReference>
<dbReference type="SUPFAM" id="SSF57850">
    <property type="entry name" value="RING/U-box"/>
    <property type="match status" value="3"/>
</dbReference>
<evidence type="ECO:0000256" key="1">
    <source>
        <dbReference type="ARBA" id="ARBA00001798"/>
    </source>
</evidence>
<reference evidence="15 16" key="1">
    <citation type="journal article" date="2019" name="Sci. Rep.">
        <title>A high-quality genome of Eragrostis curvula grass provides insights into Poaceae evolution and supports new strategies to enhance forage quality.</title>
        <authorList>
            <person name="Carballo J."/>
            <person name="Santos B.A.C.M."/>
            <person name="Zappacosta D."/>
            <person name="Garbus I."/>
            <person name="Selva J.P."/>
            <person name="Gallo C.A."/>
            <person name="Diaz A."/>
            <person name="Albertini E."/>
            <person name="Caccamo M."/>
            <person name="Echenique V."/>
        </authorList>
    </citation>
    <scope>NUCLEOTIDE SEQUENCE [LARGE SCALE GENOMIC DNA]</scope>
    <source>
        <strain evidence="16">cv. Victoria</strain>
        <tissue evidence="15">Leaf</tissue>
    </source>
</reference>
<dbReference type="GO" id="GO:0016567">
    <property type="term" value="P:protein ubiquitination"/>
    <property type="evidence" value="ECO:0007669"/>
    <property type="project" value="InterPro"/>
</dbReference>
<comment type="similarity">
    <text evidence="5">Belongs to the RBR family. Ariadne subfamily.</text>
</comment>
<comment type="cofactor">
    <cofactor evidence="2">
        <name>Zn(2+)</name>
        <dbReference type="ChEBI" id="CHEBI:29105"/>
    </cofactor>
</comment>
<keyword evidence="11" id="KW-0833">Ubl conjugation pathway</keyword>
<evidence type="ECO:0000256" key="8">
    <source>
        <dbReference type="ARBA" id="ARBA00022723"/>
    </source>
</evidence>
<proteinExistence type="inferred from homology"/>
<evidence type="ECO:0000259" key="14">
    <source>
        <dbReference type="PROSITE" id="PS51873"/>
    </source>
</evidence>
<dbReference type="OrthoDB" id="10009520at2759"/>
<dbReference type="Pfam" id="PF21235">
    <property type="entry name" value="UBA_ARI1"/>
    <property type="match status" value="1"/>
</dbReference>
<dbReference type="SMART" id="SM00647">
    <property type="entry name" value="IBR"/>
    <property type="match status" value="2"/>
</dbReference>
<dbReference type="PANTHER" id="PTHR11685">
    <property type="entry name" value="RBR FAMILY RING FINGER AND IBR DOMAIN-CONTAINING"/>
    <property type="match status" value="1"/>
</dbReference>
<evidence type="ECO:0000256" key="5">
    <source>
        <dbReference type="ARBA" id="ARBA00005884"/>
    </source>
</evidence>
<evidence type="ECO:0000256" key="13">
    <source>
        <dbReference type="SAM" id="MobiDB-lite"/>
    </source>
</evidence>
<dbReference type="Pfam" id="PF22191">
    <property type="entry name" value="IBR_1"/>
    <property type="match status" value="1"/>
</dbReference>
<evidence type="ECO:0000256" key="9">
    <source>
        <dbReference type="ARBA" id="ARBA00022737"/>
    </source>
</evidence>
<dbReference type="FunFam" id="1.20.120.1750:FF:000027">
    <property type="entry name" value="RBR-type E3 ubiquitin transferase"/>
    <property type="match status" value="1"/>
</dbReference>
<dbReference type="GO" id="GO:0008270">
    <property type="term" value="F:zinc ion binding"/>
    <property type="evidence" value="ECO:0007669"/>
    <property type="project" value="UniProtKB-KW"/>
</dbReference>
<dbReference type="Pfam" id="PF01485">
    <property type="entry name" value="IBR"/>
    <property type="match status" value="1"/>
</dbReference>
<sequence>MSSASGDGDGHKKKCRGQGDGTDDEGSCEITVGDSKRSRTIDVINIDDDDDGVKEDDSMGEDDGGLAEEPAAADADDYDDGSGEEYYMYDDEEGNDDGDDEYAAATAVDDDASASAHGGKPRYTVLTEDDIRARQAADVAKVAEVLSIPPDFAVILLRHFKWAPGRVQEEWFADELRVRGAVGLPQESADGGGVGKTATAVADRRAVCGICFDGYSAGRKLSAGCAAHFYCRACWRGYLRAAVGDGARCLALRCPEPGCSAAVVAGLVGEVADAADKARYAAFALRSYVEDNGGGRAMRWCPAPGCTRAVAAGEEADDQKSSEKALDVACECGHAFCFRCGEEAHRPVTCGTVRAWLAKNASDSETANWVLANTKHCPSCRKPIEKNQGCNHMSCRCGHYFCWLCLDPLGGSQHRGCDAYRQQHPKTMSVNDRLAWTTTAAEARRKREAKASLDRYLYHYERWASNLSSLHRARKDVAELEKSGLQKLAAAAGMPATELAFLTKAYEQVADGRRVLRWAHAYGYYLDPKREGAKRALFEELQAHANACLERLHACAELERKQVFGDGKEEVGVVYEKVRAYREKLVNLTRVTGTFLENLVMAFETDLPEVAALK</sequence>
<dbReference type="PROSITE" id="PS00518">
    <property type="entry name" value="ZF_RING_1"/>
    <property type="match status" value="1"/>
</dbReference>
<dbReference type="InterPro" id="IPR013083">
    <property type="entry name" value="Znf_RING/FYVE/PHD"/>
</dbReference>
<comment type="catalytic activity">
    <reaction evidence="1">
        <text>[E2 ubiquitin-conjugating enzyme]-S-ubiquitinyl-L-cysteine + [acceptor protein]-L-lysine = [E2 ubiquitin-conjugating enzyme]-L-cysteine + [acceptor protein]-N(6)-ubiquitinyl-L-lysine.</text>
        <dbReference type="EC" id="2.3.2.31"/>
    </reaction>
</comment>
<dbReference type="FunFam" id="3.30.40.10:FF:000019">
    <property type="entry name" value="RBR-type E3 ubiquitin transferase"/>
    <property type="match status" value="1"/>
</dbReference>
<dbReference type="Gene3D" id="3.30.40.10">
    <property type="entry name" value="Zinc/RING finger domain, C3HC4 (zinc finger)"/>
    <property type="match status" value="1"/>
</dbReference>
<dbReference type="EC" id="2.3.2.31" evidence="6"/>
<comment type="pathway">
    <text evidence="4">Protein modification; protein ubiquitination.</text>
</comment>
<evidence type="ECO:0000256" key="6">
    <source>
        <dbReference type="ARBA" id="ARBA00012251"/>
    </source>
</evidence>
<accession>A0A5J9SZA5</accession>
<dbReference type="Gene3D" id="1.20.120.1750">
    <property type="match status" value="1"/>
</dbReference>
<evidence type="ECO:0000313" key="16">
    <source>
        <dbReference type="Proteomes" id="UP000324897"/>
    </source>
</evidence>
<name>A0A5J9SZA5_9POAL</name>
<evidence type="ECO:0000256" key="4">
    <source>
        <dbReference type="ARBA" id="ARBA00004906"/>
    </source>
</evidence>
<evidence type="ECO:0000256" key="7">
    <source>
        <dbReference type="ARBA" id="ARBA00022679"/>
    </source>
</evidence>
<keyword evidence="8" id="KW-0479">Metal-binding</keyword>
<dbReference type="InterPro" id="IPR031127">
    <property type="entry name" value="E3_UB_ligase_RBR"/>
</dbReference>
<keyword evidence="9" id="KW-0677">Repeat</keyword>
<feature type="non-terminal residue" evidence="15">
    <location>
        <position position="1"/>
    </location>
</feature>
<comment type="function">
    <text evidence="3">Might act as an E3 ubiquitin-protein ligase, or as part of E3 complex, which accepts ubiquitin from specific E2 ubiquitin-conjugating enzymes and then transfers it to substrates.</text>
</comment>
<dbReference type="PROSITE" id="PS51873">
    <property type="entry name" value="TRIAD"/>
    <property type="match status" value="1"/>
</dbReference>
<dbReference type="AlphaFoldDB" id="A0A5J9SZA5"/>